<dbReference type="Proteomes" id="UP000823896">
    <property type="component" value="Unassembled WGS sequence"/>
</dbReference>
<accession>A0A9D2NQ39</accession>
<reference evidence="3" key="2">
    <citation type="submission" date="2021-04" db="EMBL/GenBank/DDBJ databases">
        <authorList>
            <person name="Gilroy R."/>
        </authorList>
    </citation>
    <scope>NUCLEOTIDE SEQUENCE</scope>
    <source>
        <strain evidence="3">CHK187-11901</strain>
    </source>
</reference>
<proteinExistence type="predicted"/>
<dbReference type="Pfam" id="PF02492">
    <property type="entry name" value="cobW"/>
    <property type="match status" value="1"/>
</dbReference>
<name>A0A9D2NQ39_9FIRM</name>
<dbReference type="InterPro" id="IPR003495">
    <property type="entry name" value="CobW/HypB/UreG_nucleotide-bd"/>
</dbReference>
<dbReference type="Gene3D" id="3.40.50.300">
    <property type="entry name" value="P-loop containing nucleotide triphosphate hydrolases"/>
    <property type="match status" value="1"/>
</dbReference>
<feature type="domain" description="DUF1980" evidence="2">
    <location>
        <begin position="187"/>
        <end position="312"/>
    </location>
</feature>
<organism evidence="3 4">
    <name type="scientific">Candidatus Merdibacter merdavium</name>
    <dbReference type="NCBI Taxonomy" id="2838692"/>
    <lineage>
        <taxon>Bacteria</taxon>
        <taxon>Bacillati</taxon>
        <taxon>Bacillota</taxon>
        <taxon>Erysipelotrichia</taxon>
        <taxon>Erysipelotrichales</taxon>
        <taxon>Erysipelotrichaceae</taxon>
        <taxon>Merdibacter</taxon>
    </lineage>
</organism>
<evidence type="ECO:0000313" key="4">
    <source>
        <dbReference type="Proteomes" id="UP000823896"/>
    </source>
</evidence>
<dbReference type="Pfam" id="PF21537">
    <property type="entry name" value="DUF1980_C"/>
    <property type="match status" value="1"/>
</dbReference>
<dbReference type="AlphaFoldDB" id="A0A9D2NQ39"/>
<evidence type="ECO:0000313" key="3">
    <source>
        <dbReference type="EMBL" id="HJC36475.1"/>
    </source>
</evidence>
<dbReference type="EMBL" id="DWWM01000029">
    <property type="protein sequence ID" value="HJC36475.1"/>
    <property type="molecule type" value="Genomic_DNA"/>
</dbReference>
<dbReference type="InterPro" id="IPR027417">
    <property type="entry name" value="P-loop_NTPase"/>
</dbReference>
<evidence type="ECO:0008006" key="5">
    <source>
        <dbReference type="Google" id="ProtNLM"/>
    </source>
</evidence>
<dbReference type="SUPFAM" id="SSF52540">
    <property type="entry name" value="P-loop containing nucleoside triphosphate hydrolases"/>
    <property type="match status" value="1"/>
</dbReference>
<sequence length="314" mass="36637">MQECLVYLFTGFLESGKTTLIQETMQDPGFNTGEEKTLILLCEEGSVRYTKDLAQRVHADIVSVNAPEKLTAAFMEKCEKLFHPDRVMIEFNGMWSVDRFLDVEMPLRWILVQILSTVDASTFEMYLANMRSILYEQLRHSETIIFNRCDEDTRMRYLRNNIKAMNKRAQLIYEHKDGSIMSSADEQLPFDEHADPLVLEDYDYGIWYMDALEHPHKYEGRTVTFAAKVYPINENRTHAYVAGREAMVCCSDDTSLIGMWVYTDEKKPRPLSWLRLTGKIRVEFDEDFGGDVCALQEISREVLEDHDDDYVYFT</sequence>
<feature type="domain" description="CobW/HypB/UreG nucleotide-binding" evidence="1">
    <location>
        <begin position="6"/>
        <end position="171"/>
    </location>
</feature>
<dbReference type="InterPro" id="IPR048447">
    <property type="entry name" value="DUF1980_C"/>
</dbReference>
<reference evidence="3" key="1">
    <citation type="journal article" date="2021" name="PeerJ">
        <title>Extensive microbial diversity within the chicken gut microbiome revealed by metagenomics and culture.</title>
        <authorList>
            <person name="Gilroy R."/>
            <person name="Ravi A."/>
            <person name="Getino M."/>
            <person name="Pursley I."/>
            <person name="Horton D.L."/>
            <person name="Alikhan N.F."/>
            <person name="Baker D."/>
            <person name="Gharbi K."/>
            <person name="Hall N."/>
            <person name="Watson M."/>
            <person name="Adriaenssens E.M."/>
            <person name="Foster-Nyarko E."/>
            <person name="Jarju S."/>
            <person name="Secka A."/>
            <person name="Antonio M."/>
            <person name="Oren A."/>
            <person name="Chaudhuri R.R."/>
            <person name="La Ragione R."/>
            <person name="Hildebrand F."/>
            <person name="Pallen M.J."/>
        </authorList>
    </citation>
    <scope>NUCLEOTIDE SEQUENCE</scope>
    <source>
        <strain evidence="3">CHK187-11901</strain>
    </source>
</reference>
<gene>
    <name evidence="3" type="ORF">H9702_05025</name>
</gene>
<evidence type="ECO:0000259" key="2">
    <source>
        <dbReference type="Pfam" id="PF21537"/>
    </source>
</evidence>
<protein>
    <recommendedName>
        <fullName evidence="5">CobW/HypB/UreG nucleotide-binding domain-containing protein</fullName>
    </recommendedName>
</protein>
<comment type="caution">
    <text evidence="3">The sequence shown here is derived from an EMBL/GenBank/DDBJ whole genome shotgun (WGS) entry which is preliminary data.</text>
</comment>
<evidence type="ECO:0000259" key="1">
    <source>
        <dbReference type="Pfam" id="PF02492"/>
    </source>
</evidence>